<dbReference type="PIRSF" id="PIRSF006386">
    <property type="entry name" value="HCCAis_GSTk"/>
    <property type="match status" value="1"/>
</dbReference>
<keyword evidence="1 3" id="KW-0413">Isomerase</keyword>
<dbReference type="InterPro" id="IPR014440">
    <property type="entry name" value="HCCAis_GSTk"/>
</dbReference>
<proteinExistence type="inferred from homology"/>
<name>A0ABV2EMT2_9CAUL</name>
<protein>
    <recommendedName>
        <fullName evidence="1">2-hydroxychromene-2-carboxylate isomerase</fullName>
        <ecNumber evidence="1">5.99.1.4</ecNumber>
    </recommendedName>
</protein>
<dbReference type="GO" id="GO:0016853">
    <property type="term" value="F:isomerase activity"/>
    <property type="evidence" value="ECO:0007669"/>
    <property type="project" value="UniProtKB-KW"/>
</dbReference>
<dbReference type="SUPFAM" id="SSF52833">
    <property type="entry name" value="Thioredoxin-like"/>
    <property type="match status" value="1"/>
</dbReference>
<evidence type="ECO:0000313" key="4">
    <source>
        <dbReference type="Proteomes" id="UP001549110"/>
    </source>
</evidence>
<comment type="caution">
    <text evidence="3">The sequence shown here is derived from an EMBL/GenBank/DDBJ whole genome shotgun (WGS) entry which is preliminary data.</text>
</comment>
<reference evidence="3 4" key="1">
    <citation type="submission" date="2024-06" db="EMBL/GenBank/DDBJ databases">
        <title>Genomic Encyclopedia of Type Strains, Phase IV (KMG-IV): sequencing the most valuable type-strain genomes for metagenomic binning, comparative biology and taxonomic classification.</title>
        <authorList>
            <person name="Goeker M."/>
        </authorList>
    </citation>
    <scope>NUCLEOTIDE SEQUENCE [LARGE SCALE GENOMIC DNA]</scope>
    <source>
        <strain evidence="3 4">DSM 17809</strain>
    </source>
</reference>
<comment type="similarity">
    <text evidence="1">Belongs to the GST superfamily. NadH family.</text>
</comment>
<dbReference type="PANTHER" id="PTHR42943:SF2">
    <property type="entry name" value="GLUTATHIONE S-TRANSFERASE KAPPA 1"/>
    <property type="match status" value="1"/>
</dbReference>
<gene>
    <name evidence="3" type="ORF">ABID41_002784</name>
</gene>
<keyword evidence="4" id="KW-1185">Reference proteome</keyword>
<dbReference type="Proteomes" id="UP001549110">
    <property type="component" value="Unassembled WGS sequence"/>
</dbReference>
<dbReference type="EC" id="5.99.1.4" evidence="1"/>
<comment type="catalytic activity">
    <reaction evidence="1">
        <text>2-hydroxychromene-2-carboxylate = (3E)-4-(2-hydroxyphenyl)-2-oxobut-3-enoate</text>
        <dbReference type="Rhea" id="RHEA:27401"/>
        <dbReference type="ChEBI" id="CHEBI:59350"/>
        <dbReference type="ChEBI" id="CHEBI:59353"/>
        <dbReference type="EC" id="5.99.1.4"/>
    </reaction>
</comment>
<evidence type="ECO:0000313" key="3">
    <source>
        <dbReference type="EMBL" id="MET3527666.1"/>
    </source>
</evidence>
<dbReference type="InterPro" id="IPR001853">
    <property type="entry name" value="DSBA-like_thioredoxin_dom"/>
</dbReference>
<dbReference type="Gene3D" id="3.40.30.10">
    <property type="entry name" value="Glutaredoxin"/>
    <property type="match status" value="1"/>
</dbReference>
<dbReference type="PANTHER" id="PTHR42943">
    <property type="entry name" value="GLUTATHIONE S-TRANSFERASE KAPPA"/>
    <property type="match status" value="1"/>
</dbReference>
<accession>A0ABV2EMT2</accession>
<organism evidence="3 4">
    <name type="scientific">Phenylobacterium koreense</name>
    <dbReference type="NCBI Taxonomy" id="266125"/>
    <lineage>
        <taxon>Bacteria</taxon>
        <taxon>Pseudomonadati</taxon>
        <taxon>Pseudomonadota</taxon>
        <taxon>Alphaproteobacteria</taxon>
        <taxon>Caulobacterales</taxon>
        <taxon>Caulobacteraceae</taxon>
        <taxon>Phenylobacterium</taxon>
    </lineage>
</organism>
<feature type="domain" description="DSBA-like thioredoxin" evidence="2">
    <location>
        <begin position="4"/>
        <end position="205"/>
    </location>
</feature>
<dbReference type="EMBL" id="JBEPLU010000002">
    <property type="protein sequence ID" value="MET3527666.1"/>
    <property type="molecule type" value="Genomic_DNA"/>
</dbReference>
<dbReference type="RefSeq" id="WP_331928118.1">
    <property type="nucleotide sequence ID" value="NZ_JBEPLU010000002.1"/>
</dbReference>
<dbReference type="Pfam" id="PF01323">
    <property type="entry name" value="DSBA"/>
    <property type="match status" value="1"/>
</dbReference>
<evidence type="ECO:0000259" key="2">
    <source>
        <dbReference type="Pfam" id="PF01323"/>
    </source>
</evidence>
<dbReference type="InterPro" id="IPR036249">
    <property type="entry name" value="Thioredoxin-like_sf"/>
</dbReference>
<sequence length="217" mass="24737">MALTLDVFWSFRSPYSYLVTPRLRELAETYDVEVRMRPVYPLAVRSEGFFTKQDPLFIPYLMRDIRRLADYLGLPLAWPNPDPVVIDRATLNGAPDQPHLDLLMPLGVTAAHKPQSLAFYDEVSRLIWSGQDMPWNEGDKLERAIARAGLDLAELATEAEKRPTAIAAEIEASQEAHRAAGHWGVPTMVFEDEPFFGQDRFDVLVWRMKQRGLAPRT</sequence>
<evidence type="ECO:0000256" key="1">
    <source>
        <dbReference type="PIRNR" id="PIRNR006386"/>
    </source>
</evidence>
<dbReference type="InterPro" id="IPR051924">
    <property type="entry name" value="GST_Kappa/NadH"/>
</dbReference>